<dbReference type="InterPro" id="IPR029058">
    <property type="entry name" value="AB_hydrolase_fold"/>
</dbReference>
<dbReference type="Proteomes" id="UP000295560">
    <property type="component" value="Unassembled WGS sequence"/>
</dbReference>
<accession>A0A4R1I020</accession>
<dbReference type="GO" id="GO:0016788">
    <property type="term" value="F:hydrolase activity, acting on ester bonds"/>
    <property type="evidence" value="ECO:0007669"/>
    <property type="project" value="TreeGrafter"/>
</dbReference>
<organism evidence="3 4">
    <name type="scientific">Pseudonocardia endophytica</name>
    <dbReference type="NCBI Taxonomy" id="401976"/>
    <lineage>
        <taxon>Bacteria</taxon>
        <taxon>Bacillati</taxon>
        <taxon>Actinomycetota</taxon>
        <taxon>Actinomycetes</taxon>
        <taxon>Pseudonocardiales</taxon>
        <taxon>Pseudonocardiaceae</taxon>
        <taxon>Pseudonocardia</taxon>
    </lineage>
</organism>
<keyword evidence="4" id="KW-1185">Reference proteome</keyword>
<dbReference type="RefSeq" id="WP_132422238.1">
    <property type="nucleotide sequence ID" value="NZ_SMFZ01000001.1"/>
</dbReference>
<keyword evidence="2" id="KW-0378">Hydrolase</keyword>
<reference evidence="3 4" key="1">
    <citation type="submission" date="2019-03" db="EMBL/GenBank/DDBJ databases">
        <title>Sequencing the genomes of 1000 actinobacteria strains.</title>
        <authorList>
            <person name="Klenk H.-P."/>
        </authorList>
    </citation>
    <scope>NUCLEOTIDE SEQUENCE [LARGE SCALE GENOMIC DNA]</scope>
    <source>
        <strain evidence="3 4">DSM 44969</strain>
    </source>
</reference>
<dbReference type="Gene3D" id="3.40.50.1820">
    <property type="entry name" value="alpha/beta hydrolase"/>
    <property type="match status" value="1"/>
</dbReference>
<dbReference type="SUPFAM" id="SSF53474">
    <property type="entry name" value="alpha/beta-Hydrolases"/>
    <property type="match status" value="1"/>
</dbReference>
<name>A0A4R1I020_PSEEN</name>
<comment type="similarity">
    <text evidence="1">Belongs to the esterase D family.</text>
</comment>
<dbReference type="InterPro" id="IPR000801">
    <property type="entry name" value="Esterase-like"/>
</dbReference>
<evidence type="ECO:0000313" key="3">
    <source>
        <dbReference type="EMBL" id="TCK25769.1"/>
    </source>
</evidence>
<gene>
    <name evidence="3" type="ORF">EV378_1591</name>
</gene>
<dbReference type="InterPro" id="IPR052558">
    <property type="entry name" value="Siderophore_Hydrolase_D"/>
</dbReference>
<protein>
    <recommendedName>
        <fullName evidence="5">Esterase</fullName>
    </recommendedName>
</protein>
<sequence>MSEPTASRMATPGTRTDYFEIDSAAVGGRFAISVALPRGYGRDGTDPPLVYATDGNLVAPLADALRGGLVDDQAATRVEPYVQVSIGYTAEDAARQLILRNRDLVPPGEEVPGFMADHARDRLGAGASESAVEDFLAAQRGARADAFLAFVEDELHPEISRRYRFRGDDVGLFGFSYGGLFTLYALTAGSRLFSRFGACSPGVVVPDSRIYGLYDTLRSRPAEAERHLHLTVNAYEMFGPVRLYRHLAIEVLRLYDLLCERPLPGLRVTTELLAGEAHATGLADAYRSFLRTCYPADRAVAEDGNPDRSR</sequence>
<evidence type="ECO:0000313" key="4">
    <source>
        <dbReference type="Proteomes" id="UP000295560"/>
    </source>
</evidence>
<proteinExistence type="inferred from homology"/>
<dbReference type="PANTHER" id="PTHR40841">
    <property type="entry name" value="SIDEROPHORE TRIACETYLFUSARININE C ESTERASE"/>
    <property type="match status" value="1"/>
</dbReference>
<dbReference type="EMBL" id="SMFZ01000001">
    <property type="protein sequence ID" value="TCK25769.1"/>
    <property type="molecule type" value="Genomic_DNA"/>
</dbReference>
<comment type="caution">
    <text evidence="3">The sequence shown here is derived from an EMBL/GenBank/DDBJ whole genome shotgun (WGS) entry which is preliminary data.</text>
</comment>
<dbReference type="PANTHER" id="PTHR40841:SF2">
    <property type="entry name" value="SIDEROPHORE-DEGRADING ESTERASE (EUROFUNG)"/>
    <property type="match status" value="1"/>
</dbReference>
<dbReference type="OrthoDB" id="5523653at2"/>
<evidence type="ECO:0000256" key="1">
    <source>
        <dbReference type="ARBA" id="ARBA00005622"/>
    </source>
</evidence>
<dbReference type="Pfam" id="PF00756">
    <property type="entry name" value="Esterase"/>
    <property type="match status" value="1"/>
</dbReference>
<evidence type="ECO:0008006" key="5">
    <source>
        <dbReference type="Google" id="ProtNLM"/>
    </source>
</evidence>
<dbReference type="AlphaFoldDB" id="A0A4R1I020"/>
<evidence type="ECO:0000256" key="2">
    <source>
        <dbReference type="ARBA" id="ARBA00022801"/>
    </source>
</evidence>